<dbReference type="PANTHER" id="PTHR30288">
    <property type="entry name" value="FLAGELLAR CAP/ASSEMBLY PROTEIN FLID"/>
    <property type="match status" value="1"/>
</dbReference>
<evidence type="ECO:0000313" key="9">
    <source>
        <dbReference type="Proteomes" id="UP001620262"/>
    </source>
</evidence>
<dbReference type="InterPro" id="IPR010810">
    <property type="entry name" value="Flagellin_hook_IN_motif"/>
</dbReference>
<evidence type="ECO:0000256" key="1">
    <source>
        <dbReference type="ARBA" id="ARBA00009764"/>
    </source>
</evidence>
<feature type="domain" description="Flagellar hook-associated protein 2 C-terminal" evidence="7">
    <location>
        <begin position="230"/>
        <end position="448"/>
    </location>
</feature>
<name>A0ABW8KX11_9GAMM</name>
<dbReference type="RefSeq" id="WP_404674975.1">
    <property type="nucleotide sequence ID" value="NZ_JBJDOT010000006.1"/>
</dbReference>
<keyword evidence="8" id="KW-0282">Flagellum</keyword>
<dbReference type="Proteomes" id="UP001620262">
    <property type="component" value="Unassembled WGS sequence"/>
</dbReference>
<evidence type="ECO:0000259" key="6">
    <source>
        <dbReference type="Pfam" id="PF02465"/>
    </source>
</evidence>
<organism evidence="8 9">
    <name type="scientific">Pseudoalteromonas rhizosphaerae</name>
    <dbReference type="NCBI Taxonomy" id="2518973"/>
    <lineage>
        <taxon>Bacteria</taxon>
        <taxon>Pseudomonadati</taxon>
        <taxon>Pseudomonadota</taxon>
        <taxon>Gammaproteobacteria</taxon>
        <taxon>Alteromonadales</taxon>
        <taxon>Pseudoalteromonadaceae</taxon>
        <taxon>Pseudoalteromonas</taxon>
    </lineage>
</organism>
<dbReference type="PANTHER" id="PTHR30288:SF0">
    <property type="entry name" value="FLAGELLAR HOOK-ASSOCIATED PROTEIN 2"/>
    <property type="match status" value="1"/>
</dbReference>
<evidence type="ECO:0000256" key="5">
    <source>
        <dbReference type="RuleBase" id="RU362066"/>
    </source>
</evidence>
<comment type="function">
    <text evidence="5">Required for morphogenesis and for the elongation of the flagellar filament by facilitating polymerization of the flagellin monomers at the tip of growing filament. Forms a capping structure, which prevents flagellin subunits (transported through the central channel of the flagellum) from leaking out without polymerization at the distal end.</text>
</comment>
<keyword evidence="9" id="KW-1185">Reference proteome</keyword>
<dbReference type="Pfam" id="PF02465">
    <property type="entry name" value="FliD_N"/>
    <property type="match status" value="1"/>
</dbReference>
<evidence type="ECO:0000259" key="7">
    <source>
        <dbReference type="Pfam" id="PF07195"/>
    </source>
</evidence>
<comment type="subunit">
    <text evidence="2 5">Homopentamer.</text>
</comment>
<dbReference type="InterPro" id="IPR003481">
    <property type="entry name" value="FliD_N"/>
</dbReference>
<reference evidence="8 9" key="1">
    <citation type="submission" date="2024-11" db="EMBL/GenBank/DDBJ databases">
        <title>The Natural Products Discovery Center: Release of the First 8490 Sequenced Strains for Exploring Actinobacteria Biosynthetic Diversity.</title>
        <authorList>
            <person name="Kalkreuter E."/>
            <person name="Kautsar S.A."/>
            <person name="Yang D."/>
            <person name="Bader C.D."/>
            <person name="Teijaro C.N."/>
            <person name="Fluegel L."/>
            <person name="Davis C.M."/>
            <person name="Simpson J.R."/>
            <person name="Lauterbach L."/>
            <person name="Steele A.D."/>
            <person name="Gui C."/>
            <person name="Meng S."/>
            <person name="Li G."/>
            <person name="Viehrig K."/>
            <person name="Ye F."/>
            <person name="Su P."/>
            <person name="Kiefer A.F."/>
            <person name="Nichols A."/>
            <person name="Cepeda A.J."/>
            <person name="Yan W."/>
            <person name="Fan B."/>
            <person name="Jiang Y."/>
            <person name="Adhikari A."/>
            <person name="Zheng C.-J."/>
            <person name="Schuster L."/>
            <person name="Cowan T.M."/>
            <person name="Smanski M.J."/>
            <person name="Chevrette M.G."/>
            <person name="De Carvalho L.P.S."/>
            <person name="Shen B."/>
        </authorList>
    </citation>
    <scope>NUCLEOTIDE SEQUENCE [LARGE SCALE GENOMIC DNA]</scope>
    <source>
        <strain evidence="8 9">NPDC078403</strain>
    </source>
</reference>
<keyword evidence="8" id="KW-0966">Cell projection</keyword>
<keyword evidence="8" id="KW-0969">Cilium</keyword>
<proteinExistence type="inferred from homology"/>
<dbReference type="Pfam" id="PF07196">
    <property type="entry name" value="Flagellin_IN"/>
    <property type="match status" value="1"/>
</dbReference>
<evidence type="ECO:0000313" key="8">
    <source>
        <dbReference type="EMBL" id="MFK3863425.1"/>
    </source>
</evidence>
<keyword evidence="5" id="KW-0964">Secreted</keyword>
<accession>A0ABW8KX11</accession>
<sequence>MPLITSAGIGSGLDLESIIKASVDAENVPKMNAFAKKDKSLEVELSSIGEIKSALSKLQDTIKKLADPDNFNKRIANITQPTSDDGDLVSVTPTKDITPGNFKIEVLEVAQGSRATSKTGFTSTDDVVTASGGTLSFAAGDKSFDLTLDAGATLADLRNAINDSDDNFGVTANIINTGTESKLVLTSSVSGSGNDLVITNDNAELDNVSTDANGGASGSGGIGISDDNKAKSAVIKVDGIEITNDTNTFKDAVQDMTITAKRQSVDGETAKLAVSYDRESVTTLIDEFIANYNNAIGQLGLQSRVGKPLNSDATIRTLSSQMVNMLSTNLTDAGPFTSIFDIGLGVDKKGYLEKSTLVRSLNTAMDENFDDIGKAFAGENGVAKQFESFLDNYVSSKGILKQREDNLNTQVTDLEDDVLKHEFRMTELESRLRKQYAGLDVLLAQMQSTQQYLGAQLASLPGFTRNKS</sequence>
<feature type="domain" description="Flagellar hook-associated protein 2 N-terminal" evidence="6">
    <location>
        <begin position="11"/>
        <end position="112"/>
    </location>
</feature>
<gene>
    <name evidence="8" type="primary">fliD</name>
    <name evidence="8" type="ORF">ACI2JU_05985</name>
</gene>
<comment type="similarity">
    <text evidence="1 5">Belongs to the FliD family.</text>
</comment>
<comment type="caution">
    <text evidence="8">The sequence shown here is derived from an EMBL/GenBank/DDBJ whole genome shotgun (WGS) entry which is preliminary data.</text>
</comment>
<evidence type="ECO:0000256" key="3">
    <source>
        <dbReference type="ARBA" id="ARBA00023054"/>
    </source>
</evidence>
<dbReference type="InterPro" id="IPR040026">
    <property type="entry name" value="FliD"/>
</dbReference>
<keyword evidence="4 5" id="KW-0975">Bacterial flagellum</keyword>
<evidence type="ECO:0000256" key="2">
    <source>
        <dbReference type="ARBA" id="ARBA00011255"/>
    </source>
</evidence>
<dbReference type="EMBL" id="JBJDOT010000006">
    <property type="protein sequence ID" value="MFK3863425.1"/>
    <property type="molecule type" value="Genomic_DNA"/>
</dbReference>
<dbReference type="InterPro" id="IPR010809">
    <property type="entry name" value="FliD_C"/>
</dbReference>
<keyword evidence="3" id="KW-0175">Coiled coil</keyword>
<evidence type="ECO:0000256" key="4">
    <source>
        <dbReference type="ARBA" id="ARBA00023143"/>
    </source>
</evidence>
<protein>
    <recommendedName>
        <fullName evidence="5">Flagellar hook-associated protein 2</fullName>
        <shortName evidence="5">HAP2</shortName>
    </recommendedName>
    <alternativeName>
        <fullName evidence="5">Flagellar cap protein</fullName>
    </alternativeName>
</protein>
<comment type="subcellular location">
    <subcellularLocation>
        <location evidence="5">Secreted</location>
    </subcellularLocation>
    <subcellularLocation>
        <location evidence="5">Bacterial flagellum</location>
    </subcellularLocation>
</comment>
<dbReference type="Pfam" id="PF07195">
    <property type="entry name" value="FliD_C"/>
    <property type="match status" value="1"/>
</dbReference>